<dbReference type="OrthoDB" id="43560at2157"/>
<feature type="transmembrane region" description="Helical" evidence="1">
    <location>
        <begin position="100"/>
        <end position="117"/>
    </location>
</feature>
<feature type="transmembrane region" description="Helical" evidence="1">
    <location>
        <begin position="13"/>
        <end position="31"/>
    </location>
</feature>
<feature type="transmembrane region" description="Helical" evidence="1">
    <location>
        <begin position="159"/>
        <end position="186"/>
    </location>
</feature>
<dbReference type="GeneID" id="36836400"/>
<sequence length="222" mass="24614">MHHHIGIPYTPDYVIIGYSIVAVILAVVLVYKTKALKKFSTLDYVYVGIGGAAVAVLEHIIGDAIFVPAPFYPWINPPIIFRVLSAFVVVGIVRKFGAGMLTMGVYDIVSDIIHFSFYGEPLWLFEDVITYGLMADIAILVTKGNLFNSKRTWLNPVEGGVLGFAWSFTHPFFTYGFIAPLVFGFIPNVGRIFFLFETYAVTMVILGVIAAILANRIIKLIL</sequence>
<dbReference type="KEGG" id="asul:DFR86_00485"/>
<dbReference type="RefSeq" id="WP_110379061.1">
    <property type="nucleotide sequence ID" value="NZ_CP029288.2"/>
</dbReference>
<keyword evidence="1" id="KW-1133">Transmembrane helix</keyword>
<name>A0A2U9IJG2_9CREN</name>
<protein>
    <submittedName>
        <fullName evidence="2">Uncharacterized protein</fullName>
    </submittedName>
</protein>
<keyword evidence="1" id="KW-0812">Transmembrane</keyword>
<feature type="transmembrane region" description="Helical" evidence="1">
    <location>
        <begin position="192"/>
        <end position="214"/>
    </location>
</feature>
<dbReference type="AlphaFoldDB" id="A0A2U9IJG2"/>
<dbReference type="EMBL" id="CP029288">
    <property type="protein sequence ID" value="AWR96171.1"/>
    <property type="molecule type" value="Genomic_DNA"/>
</dbReference>
<organism evidence="2 3">
    <name type="scientific">Acidianus sulfidivorans JP7</name>
    <dbReference type="NCBI Taxonomy" id="619593"/>
    <lineage>
        <taxon>Archaea</taxon>
        <taxon>Thermoproteota</taxon>
        <taxon>Thermoprotei</taxon>
        <taxon>Sulfolobales</taxon>
        <taxon>Sulfolobaceae</taxon>
        <taxon>Acidianus</taxon>
    </lineage>
</organism>
<dbReference type="Proteomes" id="UP000248410">
    <property type="component" value="Chromosome"/>
</dbReference>
<keyword evidence="1" id="KW-0472">Membrane</keyword>
<reference evidence="2 3" key="1">
    <citation type="submission" date="2018-05" db="EMBL/GenBank/DDBJ databases">
        <title>Complete Genome Sequences of Extremely Thermoacidophilic, Metal-Mobilizing Type-Strain Members of the Archaeal Family Sulfolobaceae: Acidianus brierleyi DSM-1651T, Acidianus sulfidivorans DSM-18786T, Metallosphaera hakonensis DSM-7519T, and Metallosphaera prunae DSM-10039T.</title>
        <authorList>
            <person name="Counts J.A."/>
            <person name="Kelly R.M."/>
        </authorList>
    </citation>
    <scope>NUCLEOTIDE SEQUENCE [LARGE SCALE GENOMIC DNA]</scope>
    <source>
        <strain evidence="2 3">JP7</strain>
    </source>
</reference>
<feature type="transmembrane region" description="Helical" evidence="1">
    <location>
        <begin position="74"/>
        <end position="93"/>
    </location>
</feature>
<evidence type="ECO:0000313" key="2">
    <source>
        <dbReference type="EMBL" id="AWR96171.1"/>
    </source>
</evidence>
<feature type="transmembrane region" description="Helical" evidence="1">
    <location>
        <begin position="43"/>
        <end position="62"/>
    </location>
</feature>
<evidence type="ECO:0000256" key="1">
    <source>
        <dbReference type="SAM" id="Phobius"/>
    </source>
</evidence>
<keyword evidence="3" id="KW-1185">Reference proteome</keyword>
<evidence type="ECO:0000313" key="3">
    <source>
        <dbReference type="Proteomes" id="UP000248410"/>
    </source>
</evidence>
<proteinExistence type="predicted"/>
<accession>A0A2U9IJG2</accession>
<feature type="transmembrane region" description="Helical" evidence="1">
    <location>
        <begin position="129"/>
        <end position="147"/>
    </location>
</feature>
<gene>
    <name evidence="2" type="ORF">DFR86_00485</name>
</gene>